<dbReference type="KEGG" id="mcau:MIT9_P1019"/>
<dbReference type="Proteomes" id="UP001321825">
    <property type="component" value="Chromosome"/>
</dbReference>
<protein>
    <recommendedName>
        <fullName evidence="3">Nucleotidyltransferase substrate binding protein, HI0074 family</fullName>
    </recommendedName>
</protein>
<accession>A0AAU9C7Q4</accession>
<gene>
    <name evidence="1" type="ORF">MIT9_P1019</name>
</gene>
<evidence type="ECO:0008006" key="3">
    <source>
        <dbReference type="Google" id="ProtNLM"/>
    </source>
</evidence>
<dbReference type="Gene3D" id="1.20.120.330">
    <property type="entry name" value="Nucleotidyltransferases domain 2"/>
    <property type="match status" value="1"/>
</dbReference>
<evidence type="ECO:0000313" key="2">
    <source>
        <dbReference type="Proteomes" id="UP001321825"/>
    </source>
</evidence>
<evidence type="ECO:0000313" key="1">
    <source>
        <dbReference type="EMBL" id="BCX81441.1"/>
    </source>
</evidence>
<dbReference type="SUPFAM" id="SSF81593">
    <property type="entry name" value="Nucleotidyltransferase substrate binding subunit/domain"/>
    <property type="match status" value="1"/>
</dbReference>
<sequence length="152" mass="17476">MKDDHARFQLYAQECQRHLQLLQRNIERLAPHLPLTAETVATLVETDEGLWILDQIAYRYLKLQDTLGKLVRAFFALKGEAVERMTMIDLINLAEKLGYPVDEALWMRLRALRNEITHEYPGSHGEVAEAVNKLVQFLPTLQALLVKLQQAA</sequence>
<reference evidence="2" key="1">
    <citation type="journal article" date="2024" name="Int. J. Syst. Evol. Microbiol.">
        <title>Methylomarinovum tepidoasis sp. nov., a moderately thermophilic methanotroph of the family Methylothermaceae isolated from a deep-sea hydrothermal field.</title>
        <authorList>
            <person name="Hirayama H."/>
            <person name="Takaki Y."/>
            <person name="Abe M."/>
            <person name="Miyazaki M."/>
            <person name="Uematsu K."/>
            <person name="Matsui Y."/>
            <person name="Takai K."/>
        </authorList>
    </citation>
    <scope>NUCLEOTIDE SEQUENCE [LARGE SCALE GENOMIC DNA]</scope>
    <source>
        <strain evidence="2">IT-9</strain>
    </source>
</reference>
<dbReference type="AlphaFoldDB" id="A0AAU9C7Q4"/>
<organism evidence="1 2">
    <name type="scientific">Methylomarinovum caldicuralii</name>
    <dbReference type="NCBI Taxonomy" id="438856"/>
    <lineage>
        <taxon>Bacteria</taxon>
        <taxon>Pseudomonadati</taxon>
        <taxon>Pseudomonadota</taxon>
        <taxon>Gammaproteobacteria</taxon>
        <taxon>Methylococcales</taxon>
        <taxon>Methylothermaceae</taxon>
        <taxon>Methylomarinovum</taxon>
    </lineage>
</organism>
<keyword evidence="2" id="KW-1185">Reference proteome</keyword>
<dbReference type="RefSeq" id="WP_317706368.1">
    <property type="nucleotide sequence ID" value="NZ_AP024714.1"/>
</dbReference>
<dbReference type="EMBL" id="AP024714">
    <property type="protein sequence ID" value="BCX81441.1"/>
    <property type="molecule type" value="Genomic_DNA"/>
</dbReference>
<proteinExistence type="predicted"/>
<name>A0AAU9C7Q4_9GAMM</name>